<organism evidence="2">
    <name type="scientific">viral metagenome</name>
    <dbReference type="NCBI Taxonomy" id="1070528"/>
    <lineage>
        <taxon>unclassified sequences</taxon>
        <taxon>metagenomes</taxon>
        <taxon>organismal metagenomes</taxon>
    </lineage>
</organism>
<accession>A0A6M3K422</accession>
<evidence type="ECO:0000256" key="1">
    <source>
        <dbReference type="SAM" id="Coils"/>
    </source>
</evidence>
<keyword evidence="1" id="KW-0175">Coiled coil</keyword>
<proteinExistence type="predicted"/>
<evidence type="ECO:0000313" key="2">
    <source>
        <dbReference type="EMBL" id="QJA76401.1"/>
    </source>
</evidence>
<dbReference type="SUPFAM" id="SSF52540">
    <property type="entry name" value="P-loop containing nucleoside triphosphate hydrolases"/>
    <property type="match status" value="1"/>
</dbReference>
<feature type="coiled-coil region" evidence="1">
    <location>
        <begin position="46"/>
        <end position="73"/>
    </location>
</feature>
<reference evidence="2" key="1">
    <citation type="submission" date="2020-03" db="EMBL/GenBank/DDBJ databases">
        <title>The deep terrestrial virosphere.</title>
        <authorList>
            <person name="Holmfeldt K."/>
            <person name="Nilsson E."/>
            <person name="Simone D."/>
            <person name="Lopez-Fernandez M."/>
            <person name="Wu X."/>
            <person name="de Brujin I."/>
            <person name="Lundin D."/>
            <person name="Andersson A."/>
            <person name="Bertilsson S."/>
            <person name="Dopson M."/>
        </authorList>
    </citation>
    <scope>NUCLEOTIDE SEQUENCE</scope>
    <source>
        <strain evidence="2">MM415A01518</strain>
    </source>
</reference>
<dbReference type="InterPro" id="IPR027417">
    <property type="entry name" value="P-loop_NTPase"/>
</dbReference>
<name>A0A6M3K422_9ZZZZ</name>
<sequence>MGLRRVEKDFRMVDTTEEKRTWKQPVRMFKDVVIDDPRFKLMKDQFNILKGRVEEKKENLAEAEKIKEASQKRYDIALKTRALFQLVAQQTQGKLQYHISNLVTLAEAAVFDDPYKFVARFELRRGKTECDLLFEKDGAEFKPVLSSGGGALDVASFALLGVNQSLVQKRSVLVLDEPFRFLSKDLQSKAADMIKMLSEKLGIQFIIVSHVDELVESADKVFEVIKDGQVSKVVEA</sequence>
<protein>
    <submittedName>
        <fullName evidence="2">Putative RecF/RecN/SMC domain contining protein</fullName>
    </submittedName>
</protein>
<dbReference type="Gene3D" id="3.40.50.300">
    <property type="entry name" value="P-loop containing nucleotide triphosphate hydrolases"/>
    <property type="match status" value="1"/>
</dbReference>
<gene>
    <name evidence="2" type="ORF">MM415A01518_0017</name>
</gene>
<dbReference type="EMBL" id="MT142222">
    <property type="protein sequence ID" value="QJA76401.1"/>
    <property type="molecule type" value="Genomic_DNA"/>
</dbReference>
<dbReference type="AlphaFoldDB" id="A0A6M3K422"/>